<dbReference type="GO" id="GO:0055085">
    <property type="term" value="P:transmembrane transport"/>
    <property type="evidence" value="ECO:0007669"/>
    <property type="project" value="InterPro"/>
</dbReference>
<evidence type="ECO:0000256" key="8">
    <source>
        <dbReference type="ARBA" id="ARBA00022906"/>
    </source>
</evidence>
<dbReference type="InterPro" id="IPR037294">
    <property type="entry name" value="ABC_BtuC-like"/>
</dbReference>
<evidence type="ECO:0000256" key="12">
    <source>
        <dbReference type="ARBA" id="ARBA00040080"/>
    </source>
</evidence>
<dbReference type="GO" id="GO:0006829">
    <property type="term" value="P:zinc ion transport"/>
    <property type="evidence" value="ECO:0007669"/>
    <property type="project" value="UniProtKB-KW"/>
</dbReference>
<keyword evidence="5" id="KW-1003">Cell membrane</keyword>
<keyword evidence="9 13" id="KW-1133">Transmembrane helix</keyword>
<dbReference type="GO" id="GO:0010043">
    <property type="term" value="P:response to zinc ion"/>
    <property type="evidence" value="ECO:0007669"/>
    <property type="project" value="TreeGrafter"/>
</dbReference>
<feature type="non-terminal residue" evidence="14">
    <location>
        <position position="188"/>
    </location>
</feature>
<dbReference type="EMBL" id="UINC01111253">
    <property type="protein sequence ID" value="SVC79335.1"/>
    <property type="molecule type" value="Genomic_DNA"/>
</dbReference>
<gene>
    <name evidence="14" type="ORF">METZ01_LOCUS332189</name>
</gene>
<dbReference type="InterPro" id="IPR001626">
    <property type="entry name" value="ABC_TroCD"/>
</dbReference>
<dbReference type="GO" id="GO:0043190">
    <property type="term" value="C:ATP-binding cassette (ABC) transporter complex"/>
    <property type="evidence" value="ECO:0007669"/>
    <property type="project" value="InterPro"/>
</dbReference>
<evidence type="ECO:0000256" key="6">
    <source>
        <dbReference type="ARBA" id="ARBA00022692"/>
    </source>
</evidence>
<sequence>MLAGIGVALVAGPLGCFVVWRKMAYFGDTMAHSALLGVALGLLFGVAPMIGVFAVGLVVALLLSGFLQKPFLSGDTLLGTLSHASLALGVLLISLMTWLRVDLLGYLFGDILSVTRTDLLWIYAVGGITLILLARLWRPLLALTVDRELAGAEGMNVISCELTLMLVIAAVIALAMKVVGILLITSML</sequence>
<comment type="similarity">
    <text evidence="3">Belongs to the ABC-3 integral membrane protein family.</text>
</comment>
<organism evidence="14">
    <name type="scientific">marine metagenome</name>
    <dbReference type="NCBI Taxonomy" id="408172"/>
    <lineage>
        <taxon>unclassified sequences</taxon>
        <taxon>metagenomes</taxon>
        <taxon>ecological metagenomes</taxon>
    </lineage>
</organism>
<reference evidence="14" key="1">
    <citation type="submission" date="2018-05" db="EMBL/GenBank/DDBJ databases">
        <authorList>
            <person name="Lanie J.A."/>
            <person name="Ng W.-L."/>
            <person name="Kazmierczak K.M."/>
            <person name="Andrzejewski T.M."/>
            <person name="Davidsen T.M."/>
            <person name="Wayne K.J."/>
            <person name="Tettelin H."/>
            <person name="Glass J.I."/>
            <person name="Rusch D."/>
            <person name="Podicherti R."/>
            <person name="Tsui H.-C.T."/>
            <person name="Winkler M.E."/>
        </authorList>
    </citation>
    <scope>NUCLEOTIDE SEQUENCE</scope>
</reference>
<evidence type="ECO:0000256" key="4">
    <source>
        <dbReference type="ARBA" id="ARBA00022448"/>
    </source>
</evidence>
<comment type="function">
    <text evidence="1">Involved in the high-affinity zinc uptake transport system.</text>
</comment>
<feature type="transmembrane region" description="Helical" evidence="13">
    <location>
        <begin position="158"/>
        <end position="184"/>
    </location>
</feature>
<evidence type="ECO:0000256" key="11">
    <source>
        <dbReference type="ARBA" id="ARBA00023136"/>
    </source>
</evidence>
<evidence type="ECO:0000256" key="10">
    <source>
        <dbReference type="ARBA" id="ARBA00023065"/>
    </source>
</evidence>
<comment type="subcellular location">
    <subcellularLocation>
        <location evidence="2">Cell membrane</location>
        <topology evidence="2">Multi-pass membrane protein</topology>
    </subcellularLocation>
</comment>
<keyword evidence="7" id="KW-0862">Zinc</keyword>
<evidence type="ECO:0000256" key="9">
    <source>
        <dbReference type="ARBA" id="ARBA00022989"/>
    </source>
</evidence>
<keyword evidence="10" id="KW-0406">Ion transport</keyword>
<evidence type="ECO:0000313" key="14">
    <source>
        <dbReference type="EMBL" id="SVC79335.1"/>
    </source>
</evidence>
<evidence type="ECO:0000256" key="5">
    <source>
        <dbReference type="ARBA" id="ARBA00022475"/>
    </source>
</evidence>
<dbReference type="Pfam" id="PF00950">
    <property type="entry name" value="ABC-3"/>
    <property type="match status" value="1"/>
</dbReference>
<feature type="transmembrane region" description="Helical" evidence="13">
    <location>
        <begin position="119"/>
        <end position="137"/>
    </location>
</feature>
<feature type="transmembrane region" description="Helical" evidence="13">
    <location>
        <begin position="76"/>
        <end position="99"/>
    </location>
</feature>
<accession>A0A382Q334</accession>
<dbReference type="AlphaFoldDB" id="A0A382Q334"/>
<feature type="transmembrane region" description="Helical" evidence="13">
    <location>
        <begin position="40"/>
        <end position="64"/>
    </location>
</feature>
<evidence type="ECO:0000256" key="7">
    <source>
        <dbReference type="ARBA" id="ARBA00022833"/>
    </source>
</evidence>
<proteinExistence type="inferred from homology"/>
<dbReference type="PANTHER" id="PTHR30477">
    <property type="entry name" value="ABC-TRANSPORTER METAL-BINDING PROTEIN"/>
    <property type="match status" value="1"/>
</dbReference>
<dbReference type="PANTHER" id="PTHR30477:SF23">
    <property type="entry name" value="HIGH-AFFINITY ZINC UPTAKE SYSTEM MEMBRANE PROTEIN ZNUB"/>
    <property type="match status" value="1"/>
</dbReference>
<dbReference type="SUPFAM" id="SSF81345">
    <property type="entry name" value="ABC transporter involved in vitamin B12 uptake, BtuC"/>
    <property type="match status" value="1"/>
</dbReference>
<evidence type="ECO:0000256" key="2">
    <source>
        <dbReference type="ARBA" id="ARBA00004651"/>
    </source>
</evidence>
<dbReference type="Gene3D" id="1.10.3470.10">
    <property type="entry name" value="ABC transporter involved in vitamin B12 uptake, BtuC"/>
    <property type="match status" value="1"/>
</dbReference>
<evidence type="ECO:0000256" key="3">
    <source>
        <dbReference type="ARBA" id="ARBA00008034"/>
    </source>
</evidence>
<evidence type="ECO:0000256" key="13">
    <source>
        <dbReference type="SAM" id="Phobius"/>
    </source>
</evidence>
<keyword evidence="11 13" id="KW-0472">Membrane</keyword>
<keyword evidence="4" id="KW-0813">Transport</keyword>
<keyword evidence="8" id="KW-0864">Zinc transport</keyword>
<name>A0A382Q334_9ZZZZ</name>
<evidence type="ECO:0000256" key="1">
    <source>
        <dbReference type="ARBA" id="ARBA00002313"/>
    </source>
</evidence>
<protein>
    <recommendedName>
        <fullName evidence="12">High-affinity zinc uptake system membrane protein ZnuB</fullName>
    </recommendedName>
</protein>
<keyword evidence="6 13" id="KW-0812">Transmembrane</keyword>